<reference evidence="10" key="1">
    <citation type="submission" date="2022-11" db="EMBL/GenBank/DDBJ databases">
        <title>Centuries of genome instability and evolution in soft-shell clam transmissible cancer (bioRxiv).</title>
        <authorList>
            <person name="Hart S.F.M."/>
            <person name="Yonemitsu M.A."/>
            <person name="Giersch R.M."/>
            <person name="Beal B.F."/>
            <person name="Arriagada G."/>
            <person name="Davis B.W."/>
            <person name="Ostrander E.A."/>
            <person name="Goff S.P."/>
            <person name="Metzger M.J."/>
        </authorList>
    </citation>
    <scope>NUCLEOTIDE SEQUENCE</scope>
    <source>
        <strain evidence="10">MELC-2E11</strain>
        <tissue evidence="10">Siphon/mantle</tissue>
    </source>
</reference>
<evidence type="ECO:0000259" key="8">
    <source>
        <dbReference type="PROSITE" id="PS50089"/>
    </source>
</evidence>
<evidence type="ECO:0000256" key="5">
    <source>
        <dbReference type="PROSITE-ProRule" id="PRU00024"/>
    </source>
</evidence>
<evidence type="ECO:0000256" key="7">
    <source>
        <dbReference type="SAM" id="MobiDB-lite"/>
    </source>
</evidence>
<dbReference type="Gene3D" id="2.120.10.30">
    <property type="entry name" value="TolB, C-terminal domain"/>
    <property type="match status" value="2"/>
</dbReference>
<dbReference type="Gene3D" id="3.30.40.10">
    <property type="entry name" value="Zinc/RING finger domain, C3HC4 (zinc finger)"/>
    <property type="match status" value="1"/>
</dbReference>
<proteinExistence type="predicted"/>
<protein>
    <submittedName>
        <fullName evidence="10">TRIM3-like protein</fullName>
    </submittedName>
</protein>
<dbReference type="Pfam" id="PF00643">
    <property type="entry name" value="zf-B_box"/>
    <property type="match status" value="1"/>
</dbReference>
<dbReference type="EMBL" id="CP111017">
    <property type="protein sequence ID" value="WAR08228.1"/>
    <property type="molecule type" value="Genomic_DNA"/>
</dbReference>
<sequence length="721" mass="81327">MDRCPLCFGSFQKAKLLPCLDTVCFTCLDEYVVKNARASGTFPCPVCHLEVPVPEGGISKFDDNQYIKLEQTLEKTPADPDLPCLCVRGEAGCRYCDKHKNEELTFYCRTCQFPVCMRCRLTVHEDHTTEDLVDFAVRARRELKIALDENNGFRFQMLNEIEELRVYADKMDKAKTEIKKIIGNRREQFHKSIDTLCDNMINKLETEVVSEEVRILEDKDYAETDMLTLSQKIATANQMVDFGSDIEVVRNRQDIIGSLALAKKEIPLSMTGIKLNIEFNYQKQAEQSLRYLFGRLSIDITPPNYISVSEVATFRVENTSDVINAICPSMDDKCWVACGWKSEVFLFDRFGQQIRSKHLGRDVDCLAIDSDGNAYVSCREEHSVKRFDRNFRRRMATLNIEYPRGIATTNDNKLVICVNKTTTYFDYDPSHQNRVLKLGPDGDESKELKNPSLCFMYPIRVAVNITDELCVSDNIKHAVLFLKPNGEIKYVYSGERKTDDISLVKAPTRTNLMTAKSSTTRAGTVSLKPPESRKEQDGPLESTPKSILDKTRPPLNNSPKTVQTPEQALAPINYSYESTFETSVSLESTGTLKEITNAQGGEENILVPAHIKALSGMTGALETASVTDVESEMDYEPYVPPFDPRGITCDKYGHVIVCDYSSNRVHLLDKHGRFLMYLLTEADGIFGPTSVAVDKAGFLWVGGGDATVKIYKYIDLESSTY</sequence>
<keyword evidence="2" id="KW-0677">Repeat</keyword>
<dbReference type="Pfam" id="PF00097">
    <property type="entry name" value="zf-C3HC4"/>
    <property type="match status" value="1"/>
</dbReference>
<feature type="domain" description="RING-type" evidence="8">
    <location>
        <begin position="4"/>
        <end position="48"/>
    </location>
</feature>
<gene>
    <name evidence="10" type="ORF">MAR_018186</name>
</gene>
<evidence type="ECO:0000313" key="10">
    <source>
        <dbReference type="EMBL" id="WAR08228.1"/>
    </source>
</evidence>
<dbReference type="SUPFAM" id="SSF63829">
    <property type="entry name" value="Calcium-dependent phosphotriesterase"/>
    <property type="match status" value="1"/>
</dbReference>
<dbReference type="PROSITE" id="PS50089">
    <property type="entry name" value="ZF_RING_2"/>
    <property type="match status" value="1"/>
</dbReference>
<dbReference type="InterPro" id="IPR011042">
    <property type="entry name" value="6-blade_b-propeller_TolB-like"/>
</dbReference>
<feature type="region of interest" description="Disordered" evidence="7">
    <location>
        <begin position="512"/>
        <end position="562"/>
    </location>
</feature>
<evidence type="ECO:0000256" key="3">
    <source>
        <dbReference type="ARBA" id="ARBA00022771"/>
    </source>
</evidence>
<evidence type="ECO:0000256" key="6">
    <source>
        <dbReference type="PROSITE-ProRule" id="PRU00504"/>
    </source>
</evidence>
<evidence type="ECO:0000256" key="1">
    <source>
        <dbReference type="ARBA" id="ARBA00022723"/>
    </source>
</evidence>
<dbReference type="SMART" id="SM00336">
    <property type="entry name" value="BBOX"/>
    <property type="match status" value="1"/>
</dbReference>
<dbReference type="SUPFAM" id="SSF57850">
    <property type="entry name" value="RING/U-box"/>
    <property type="match status" value="1"/>
</dbReference>
<dbReference type="InterPro" id="IPR001258">
    <property type="entry name" value="NHL_repeat"/>
</dbReference>
<dbReference type="PANTHER" id="PTHR25462:SF296">
    <property type="entry name" value="MEIOTIC P26, ISOFORM F"/>
    <property type="match status" value="1"/>
</dbReference>
<dbReference type="InterPro" id="IPR000315">
    <property type="entry name" value="Znf_B-box"/>
</dbReference>
<name>A0ABY7EHU4_MYAAR</name>
<dbReference type="InterPro" id="IPR013083">
    <property type="entry name" value="Znf_RING/FYVE/PHD"/>
</dbReference>
<evidence type="ECO:0000256" key="4">
    <source>
        <dbReference type="ARBA" id="ARBA00022833"/>
    </source>
</evidence>
<feature type="domain" description="B box-type" evidence="9">
    <location>
        <begin position="91"/>
        <end position="132"/>
    </location>
</feature>
<evidence type="ECO:0000313" key="11">
    <source>
        <dbReference type="Proteomes" id="UP001164746"/>
    </source>
</evidence>
<feature type="compositionally biased region" description="Polar residues" evidence="7">
    <location>
        <begin position="512"/>
        <end position="523"/>
    </location>
</feature>
<feature type="repeat" description="NHL" evidence="6">
    <location>
        <begin position="644"/>
        <end position="671"/>
    </location>
</feature>
<organism evidence="10 11">
    <name type="scientific">Mya arenaria</name>
    <name type="common">Soft-shell clam</name>
    <dbReference type="NCBI Taxonomy" id="6604"/>
    <lineage>
        <taxon>Eukaryota</taxon>
        <taxon>Metazoa</taxon>
        <taxon>Spiralia</taxon>
        <taxon>Lophotrochozoa</taxon>
        <taxon>Mollusca</taxon>
        <taxon>Bivalvia</taxon>
        <taxon>Autobranchia</taxon>
        <taxon>Heteroconchia</taxon>
        <taxon>Euheterodonta</taxon>
        <taxon>Imparidentia</taxon>
        <taxon>Neoheterodontei</taxon>
        <taxon>Myida</taxon>
        <taxon>Myoidea</taxon>
        <taxon>Myidae</taxon>
        <taxon>Mya</taxon>
    </lineage>
</organism>
<dbReference type="PROSITE" id="PS50119">
    <property type="entry name" value="ZF_BBOX"/>
    <property type="match status" value="1"/>
</dbReference>
<dbReference type="Gene3D" id="3.30.160.60">
    <property type="entry name" value="Classic Zinc Finger"/>
    <property type="match status" value="1"/>
</dbReference>
<dbReference type="PANTHER" id="PTHR25462">
    <property type="entry name" value="BONUS, ISOFORM C-RELATED"/>
    <property type="match status" value="1"/>
</dbReference>
<evidence type="ECO:0000256" key="2">
    <source>
        <dbReference type="ARBA" id="ARBA00022737"/>
    </source>
</evidence>
<keyword evidence="11" id="KW-1185">Reference proteome</keyword>
<accession>A0ABY7EHU4</accession>
<dbReference type="InterPro" id="IPR018957">
    <property type="entry name" value="Znf_C3HC4_RING-type"/>
</dbReference>
<dbReference type="InterPro" id="IPR047153">
    <property type="entry name" value="TRIM45/56/19-like"/>
</dbReference>
<keyword evidence="1" id="KW-0479">Metal-binding</keyword>
<dbReference type="PROSITE" id="PS51125">
    <property type="entry name" value="NHL"/>
    <property type="match status" value="1"/>
</dbReference>
<dbReference type="Proteomes" id="UP001164746">
    <property type="component" value="Chromosome 6"/>
</dbReference>
<dbReference type="SUPFAM" id="SSF57845">
    <property type="entry name" value="B-box zinc-binding domain"/>
    <property type="match status" value="1"/>
</dbReference>
<dbReference type="InterPro" id="IPR001841">
    <property type="entry name" value="Znf_RING"/>
</dbReference>
<keyword evidence="3 5" id="KW-0863">Zinc-finger</keyword>
<evidence type="ECO:0000259" key="9">
    <source>
        <dbReference type="PROSITE" id="PS50119"/>
    </source>
</evidence>
<keyword evidence="4" id="KW-0862">Zinc</keyword>